<dbReference type="EMBL" id="KN837133">
    <property type="protein sequence ID" value="KIJ41979.1"/>
    <property type="molecule type" value="Genomic_DNA"/>
</dbReference>
<keyword evidence="4" id="KW-1185">Reference proteome</keyword>
<evidence type="ECO:0000313" key="2">
    <source>
        <dbReference type="EMBL" id="KIJ34892.1"/>
    </source>
</evidence>
<dbReference type="HOGENOM" id="CLU_046011_0_0_1"/>
<evidence type="ECO:0000313" key="4">
    <source>
        <dbReference type="Proteomes" id="UP000054279"/>
    </source>
</evidence>
<accession>A0A0C9UZY9</accession>
<gene>
    <name evidence="3" type="ORF">M422DRAFT_255000</name>
    <name evidence="2" type="ORF">M422DRAFT_262851</name>
</gene>
<dbReference type="OrthoDB" id="3153997at2759"/>
<sequence length="259" mass="29050">MPGPTNGRKRNQNKRQKKLLKEIAALSQSVSQNAPAPVELDTAHADQSHEQDNADSTLEQGGEPVFESSSGVESRWNGPRVMDIPAFLDSKYATPPSLDDPICAEYNSRAIKEALRKNLPLEIALILWYNRSRAKARICPSCHRFYNIDEPLAAHVQGNTQEVEDMEDPRNQSEKEITGICSLLCFGIVSYSWPGCIGAWGKRYPDIDERTRAKLNKRVEPEPNEEGLGVFLRISRMADEDLLPVLQSMYDSGVNMYSN</sequence>
<proteinExistence type="predicted"/>
<feature type="compositionally biased region" description="Basic and acidic residues" evidence="1">
    <location>
        <begin position="41"/>
        <end position="52"/>
    </location>
</feature>
<organism evidence="2 4">
    <name type="scientific">Sphaerobolus stellatus (strain SS14)</name>
    <dbReference type="NCBI Taxonomy" id="990650"/>
    <lineage>
        <taxon>Eukaryota</taxon>
        <taxon>Fungi</taxon>
        <taxon>Dikarya</taxon>
        <taxon>Basidiomycota</taxon>
        <taxon>Agaricomycotina</taxon>
        <taxon>Agaricomycetes</taxon>
        <taxon>Phallomycetidae</taxon>
        <taxon>Geastrales</taxon>
        <taxon>Sphaerobolaceae</taxon>
        <taxon>Sphaerobolus</taxon>
    </lineage>
</organism>
<evidence type="ECO:0000313" key="3">
    <source>
        <dbReference type="EMBL" id="KIJ41979.1"/>
    </source>
</evidence>
<protein>
    <submittedName>
        <fullName evidence="3">Unplaced genomic scaffold SPHSTscaffold_58, whole genome shotgun sequence</fullName>
    </submittedName>
</protein>
<evidence type="ECO:0000256" key="1">
    <source>
        <dbReference type="SAM" id="MobiDB-lite"/>
    </source>
</evidence>
<dbReference type="Proteomes" id="UP000054279">
    <property type="component" value="Unassembled WGS sequence"/>
</dbReference>
<name>A0A0C9UZY9_SPHS4</name>
<reference evidence="2 4" key="1">
    <citation type="submission" date="2014-06" db="EMBL/GenBank/DDBJ databases">
        <title>Evolutionary Origins and Diversification of the Mycorrhizal Mutualists.</title>
        <authorList>
            <consortium name="DOE Joint Genome Institute"/>
            <consortium name="Mycorrhizal Genomics Consortium"/>
            <person name="Kohler A."/>
            <person name="Kuo A."/>
            <person name="Nagy L.G."/>
            <person name="Floudas D."/>
            <person name="Copeland A."/>
            <person name="Barry K.W."/>
            <person name="Cichocki N."/>
            <person name="Veneault-Fourrey C."/>
            <person name="LaButti K."/>
            <person name="Lindquist E.A."/>
            <person name="Lipzen A."/>
            <person name="Lundell T."/>
            <person name="Morin E."/>
            <person name="Murat C."/>
            <person name="Riley R."/>
            <person name="Ohm R."/>
            <person name="Sun H."/>
            <person name="Tunlid A."/>
            <person name="Henrissat B."/>
            <person name="Grigoriev I.V."/>
            <person name="Hibbett D.S."/>
            <person name="Martin F."/>
        </authorList>
    </citation>
    <scope>NUCLEOTIDE SEQUENCE [LARGE SCALE GENOMIC DNA]</scope>
    <source>
        <strain evidence="2 4">SS14</strain>
    </source>
</reference>
<dbReference type="EMBL" id="KN837194">
    <property type="protein sequence ID" value="KIJ34892.1"/>
    <property type="molecule type" value="Genomic_DNA"/>
</dbReference>
<feature type="region of interest" description="Disordered" evidence="1">
    <location>
        <begin position="27"/>
        <end position="77"/>
    </location>
</feature>
<dbReference type="AlphaFoldDB" id="A0A0C9UZY9"/>